<evidence type="ECO:0000256" key="3">
    <source>
        <dbReference type="ARBA" id="ARBA00022801"/>
    </source>
</evidence>
<dbReference type="PANTHER" id="PTHR43806">
    <property type="entry name" value="PEPTIDASE S8"/>
    <property type="match status" value="1"/>
</dbReference>
<dbReference type="PROSITE" id="PS00137">
    <property type="entry name" value="SUBTILASE_HIS"/>
    <property type="match status" value="1"/>
</dbReference>
<sequence>MIKTFSLIALFLFQSWLIASPVFASVMITDDIYFHEQWYLQKIQVPLAWQTTTGSNDVIVAVLDTGFDLNHPDLEENKWINTDEVPDNGIDDDGNGFVDDREGWDFVEDDHTPEPTIGETYDEGAVSHGTVIAGIIGAATNNQKGIAGINWHVKLMNVRILDNMGVGNSNTAREGIKYAVKNGAKVINLSFTGFNDDPELESVIQAANAAGALIVAAVGNTEGGGVNVDDTPIYPACDGHGQADNGIIGVASTDKTDTKSTFSNYGATCTDISAPGEDILSTVYQNSARAPFAKGFYQDSWSGTSMAAPMVAGSAALLYAANPRLTPPQIKNVLRLSADPVQVTGPASGKMGAGRLNIASALKLAALLYPPEAVPGSLVKLSCAPLADVNDPCKAVYFYASDGKRHAFPNDKVFFTWFADFSSVKEVSQDFLSTLALGKNVTYHSGTKLVKFQSVSTVFAVEAKGVLRAVGSEAIAAELYGADWGKKVDDISDVFFGNYTFGLKINAASEYSVEGAKALVNGLDQNF</sequence>
<keyword evidence="4 6" id="KW-0720">Serine protease</keyword>
<evidence type="ECO:0000256" key="2">
    <source>
        <dbReference type="ARBA" id="ARBA00022670"/>
    </source>
</evidence>
<dbReference type="AlphaFoldDB" id="A0A1F7V8C3"/>
<dbReference type="PROSITE" id="PS00136">
    <property type="entry name" value="SUBTILASE_ASP"/>
    <property type="match status" value="1"/>
</dbReference>
<keyword evidence="8" id="KW-0732">Signal</keyword>
<dbReference type="EMBL" id="MGEQ01000005">
    <property type="protein sequence ID" value="OGL86812.1"/>
    <property type="molecule type" value="Genomic_DNA"/>
</dbReference>
<name>A0A1F7V8C3_9BACT</name>
<dbReference type="CDD" id="cd07473">
    <property type="entry name" value="Peptidases_S8_Subtilisin_like"/>
    <property type="match status" value="1"/>
</dbReference>
<gene>
    <name evidence="10" type="ORF">A3I41_04515</name>
</gene>
<dbReference type="PROSITE" id="PS51892">
    <property type="entry name" value="SUBTILASE"/>
    <property type="match status" value="1"/>
</dbReference>
<evidence type="ECO:0000256" key="6">
    <source>
        <dbReference type="PROSITE-ProRule" id="PRU01240"/>
    </source>
</evidence>
<dbReference type="InterPro" id="IPR023827">
    <property type="entry name" value="Peptidase_S8_Asp-AS"/>
</dbReference>
<dbReference type="PANTHER" id="PTHR43806:SF11">
    <property type="entry name" value="CEREVISIN-RELATED"/>
    <property type="match status" value="1"/>
</dbReference>
<comment type="caution">
    <text evidence="10">The sequence shown here is derived from an EMBL/GenBank/DDBJ whole genome shotgun (WGS) entry which is preliminary data.</text>
</comment>
<feature type="active site" description="Charge relay system" evidence="5 6">
    <location>
        <position position="128"/>
    </location>
</feature>
<dbReference type="InterPro" id="IPR036852">
    <property type="entry name" value="Peptidase_S8/S53_dom_sf"/>
</dbReference>
<dbReference type="InterPro" id="IPR022398">
    <property type="entry name" value="Peptidase_S8_His-AS"/>
</dbReference>
<dbReference type="InterPro" id="IPR034204">
    <property type="entry name" value="PfSUB1-like_cat_dom"/>
</dbReference>
<organism evidence="10 11">
    <name type="scientific">Candidatus Uhrbacteria bacterium RIFCSPLOWO2_02_FULL_48_18</name>
    <dbReference type="NCBI Taxonomy" id="1802408"/>
    <lineage>
        <taxon>Bacteria</taxon>
        <taxon>Candidatus Uhriibacteriota</taxon>
    </lineage>
</organism>
<accession>A0A1F7V8C3</accession>
<feature type="active site" description="Charge relay system" evidence="5 6">
    <location>
        <position position="64"/>
    </location>
</feature>
<reference evidence="10 11" key="1">
    <citation type="journal article" date="2016" name="Nat. Commun.">
        <title>Thousands of microbial genomes shed light on interconnected biogeochemical processes in an aquifer system.</title>
        <authorList>
            <person name="Anantharaman K."/>
            <person name="Brown C.T."/>
            <person name="Hug L.A."/>
            <person name="Sharon I."/>
            <person name="Castelle C.J."/>
            <person name="Probst A.J."/>
            <person name="Thomas B.C."/>
            <person name="Singh A."/>
            <person name="Wilkins M.J."/>
            <person name="Karaoz U."/>
            <person name="Brodie E.L."/>
            <person name="Williams K.H."/>
            <person name="Hubbard S.S."/>
            <person name="Banfield J.F."/>
        </authorList>
    </citation>
    <scope>NUCLEOTIDE SEQUENCE [LARGE SCALE GENOMIC DNA]</scope>
</reference>
<feature type="chain" id="PRO_5009533196" description="Peptidase S8/S53 domain-containing protein" evidence="8">
    <location>
        <begin position="25"/>
        <end position="527"/>
    </location>
</feature>
<protein>
    <recommendedName>
        <fullName evidence="9">Peptidase S8/S53 domain-containing protein</fullName>
    </recommendedName>
</protein>
<feature type="domain" description="Peptidase S8/S53" evidence="9">
    <location>
        <begin position="56"/>
        <end position="345"/>
    </location>
</feature>
<evidence type="ECO:0000313" key="10">
    <source>
        <dbReference type="EMBL" id="OGL86812.1"/>
    </source>
</evidence>
<dbReference type="SUPFAM" id="SSF52743">
    <property type="entry name" value="Subtilisin-like"/>
    <property type="match status" value="1"/>
</dbReference>
<dbReference type="PROSITE" id="PS00138">
    <property type="entry name" value="SUBTILASE_SER"/>
    <property type="match status" value="1"/>
</dbReference>
<evidence type="ECO:0000256" key="5">
    <source>
        <dbReference type="PIRSR" id="PIRSR615500-1"/>
    </source>
</evidence>
<keyword evidence="3 6" id="KW-0378">Hydrolase</keyword>
<evidence type="ECO:0000256" key="7">
    <source>
        <dbReference type="RuleBase" id="RU003355"/>
    </source>
</evidence>
<dbReference type="GO" id="GO:0004252">
    <property type="term" value="F:serine-type endopeptidase activity"/>
    <property type="evidence" value="ECO:0007669"/>
    <property type="project" value="UniProtKB-UniRule"/>
</dbReference>
<dbReference type="GO" id="GO:0006508">
    <property type="term" value="P:proteolysis"/>
    <property type="evidence" value="ECO:0007669"/>
    <property type="project" value="UniProtKB-KW"/>
</dbReference>
<dbReference type="InterPro" id="IPR023828">
    <property type="entry name" value="Peptidase_S8_Ser-AS"/>
</dbReference>
<dbReference type="Pfam" id="PF00082">
    <property type="entry name" value="Peptidase_S8"/>
    <property type="match status" value="1"/>
</dbReference>
<dbReference type="InterPro" id="IPR050131">
    <property type="entry name" value="Peptidase_S8_subtilisin-like"/>
</dbReference>
<evidence type="ECO:0000256" key="4">
    <source>
        <dbReference type="ARBA" id="ARBA00022825"/>
    </source>
</evidence>
<dbReference type="Gene3D" id="3.40.50.200">
    <property type="entry name" value="Peptidase S8/S53 domain"/>
    <property type="match status" value="1"/>
</dbReference>
<dbReference type="InterPro" id="IPR000209">
    <property type="entry name" value="Peptidase_S8/S53_dom"/>
</dbReference>
<evidence type="ECO:0000256" key="1">
    <source>
        <dbReference type="ARBA" id="ARBA00011073"/>
    </source>
</evidence>
<evidence type="ECO:0000259" key="9">
    <source>
        <dbReference type="Pfam" id="PF00082"/>
    </source>
</evidence>
<dbReference type="PRINTS" id="PR00723">
    <property type="entry name" value="SUBTILISIN"/>
</dbReference>
<dbReference type="Proteomes" id="UP000176593">
    <property type="component" value="Unassembled WGS sequence"/>
</dbReference>
<comment type="similarity">
    <text evidence="1 6 7">Belongs to the peptidase S8 family.</text>
</comment>
<dbReference type="InterPro" id="IPR015500">
    <property type="entry name" value="Peptidase_S8_subtilisin-rel"/>
</dbReference>
<keyword evidence="2 6" id="KW-0645">Protease</keyword>
<feature type="active site" description="Charge relay system" evidence="5 6">
    <location>
        <position position="305"/>
    </location>
</feature>
<feature type="signal peptide" evidence="8">
    <location>
        <begin position="1"/>
        <end position="24"/>
    </location>
</feature>
<evidence type="ECO:0000313" key="11">
    <source>
        <dbReference type="Proteomes" id="UP000176593"/>
    </source>
</evidence>
<evidence type="ECO:0000256" key="8">
    <source>
        <dbReference type="SAM" id="SignalP"/>
    </source>
</evidence>
<proteinExistence type="inferred from homology"/>